<feature type="coiled-coil region" evidence="1">
    <location>
        <begin position="94"/>
        <end position="156"/>
    </location>
</feature>
<reference evidence="3 4" key="1">
    <citation type="submission" date="2024-02" db="EMBL/GenBank/DDBJ databases">
        <authorList>
            <person name="Vignale AGUSTIN F."/>
            <person name="Sosa J E."/>
            <person name="Modenutti C."/>
        </authorList>
    </citation>
    <scope>NUCLEOTIDE SEQUENCE [LARGE SCALE GENOMIC DNA]</scope>
</reference>
<feature type="transmembrane region" description="Helical" evidence="2">
    <location>
        <begin position="326"/>
        <end position="346"/>
    </location>
</feature>
<comment type="caution">
    <text evidence="3">The sequence shown here is derived from an EMBL/GenBank/DDBJ whole genome shotgun (WGS) entry which is preliminary data.</text>
</comment>
<dbReference type="PANTHER" id="PTHR37761:SF2">
    <property type="entry name" value="OS09G0108400 PROTEIN"/>
    <property type="match status" value="1"/>
</dbReference>
<dbReference type="EMBL" id="CAUOFW020009490">
    <property type="protein sequence ID" value="CAK9185931.1"/>
    <property type="molecule type" value="Genomic_DNA"/>
</dbReference>
<keyword evidence="2" id="KW-0812">Transmembrane</keyword>
<keyword evidence="1" id="KW-0175">Coiled coil</keyword>
<evidence type="ECO:0000256" key="2">
    <source>
        <dbReference type="SAM" id="Phobius"/>
    </source>
</evidence>
<accession>A0ABC8UXX0</accession>
<evidence type="ECO:0000313" key="4">
    <source>
        <dbReference type="Proteomes" id="UP001642360"/>
    </source>
</evidence>
<evidence type="ECO:0000256" key="1">
    <source>
        <dbReference type="SAM" id="Coils"/>
    </source>
</evidence>
<proteinExistence type="predicted"/>
<gene>
    <name evidence="3" type="ORF">ILEXP_LOCUS56391</name>
</gene>
<name>A0ABC8UXX0_9AQUA</name>
<organism evidence="3 4">
    <name type="scientific">Ilex paraguariensis</name>
    <name type="common">yerba mate</name>
    <dbReference type="NCBI Taxonomy" id="185542"/>
    <lineage>
        <taxon>Eukaryota</taxon>
        <taxon>Viridiplantae</taxon>
        <taxon>Streptophyta</taxon>
        <taxon>Embryophyta</taxon>
        <taxon>Tracheophyta</taxon>
        <taxon>Spermatophyta</taxon>
        <taxon>Magnoliopsida</taxon>
        <taxon>eudicotyledons</taxon>
        <taxon>Gunneridae</taxon>
        <taxon>Pentapetalae</taxon>
        <taxon>asterids</taxon>
        <taxon>campanulids</taxon>
        <taxon>Aquifoliales</taxon>
        <taxon>Aquifoliaceae</taxon>
        <taxon>Ilex</taxon>
    </lineage>
</organism>
<evidence type="ECO:0000313" key="3">
    <source>
        <dbReference type="EMBL" id="CAK9185931.1"/>
    </source>
</evidence>
<protein>
    <submittedName>
        <fullName evidence="3">Uncharacterized protein</fullName>
    </submittedName>
</protein>
<sequence>MAGLLAWAADVVGGGGQSNEEDNPDSIPLILTPDQQNYVRELDRKAASLSRSIQDLRLRLPPPDISQRLPHLHAHSLASNAALTLQLNAHSATKEQAQLREVTLQEENAEYEKAISSCENKLREKLQEADLLRSKLEELNLTEQNLTIELENAQTDLAAIQSGKSSELLIESETIAEVHEDTEASEFALLEKLENKKKELVPMEEIVQDLEKKWAAVQDNALKQPSPAQREKILDRQLHSLIEQLAAKQAQAEGLVGEIHLNEIELERLNGLRRRLETSPADGNIARNRFGRSSSEEGFVSSDYIVDPRQKSPYHMGGRTEKLQRLMLLRSAFVIYILVLHILVFIKISF</sequence>
<keyword evidence="4" id="KW-1185">Reference proteome</keyword>
<dbReference type="Proteomes" id="UP001642360">
    <property type="component" value="Unassembled WGS sequence"/>
</dbReference>
<keyword evidence="2" id="KW-1133">Transmembrane helix</keyword>
<dbReference type="PANTHER" id="PTHR37761">
    <property type="entry name" value="OS09G0108400 PROTEIN"/>
    <property type="match status" value="1"/>
</dbReference>
<dbReference type="AlphaFoldDB" id="A0ABC8UXX0"/>
<keyword evidence="2" id="KW-0472">Membrane</keyword>